<proteinExistence type="predicted"/>
<dbReference type="PANTHER" id="PTHR43434:SF1">
    <property type="entry name" value="PHOSPHOGLYCOLATE PHOSPHATASE"/>
    <property type="match status" value="1"/>
</dbReference>
<dbReference type="AlphaFoldDB" id="B4U240"/>
<dbReference type="InterPro" id="IPR050155">
    <property type="entry name" value="HAD-like_hydrolase_sf"/>
</dbReference>
<dbReference type="Proteomes" id="UP000001873">
    <property type="component" value="Chromosome"/>
</dbReference>
<dbReference type="SUPFAM" id="SSF56784">
    <property type="entry name" value="HAD-like"/>
    <property type="match status" value="1"/>
</dbReference>
<name>B4U240_STREM</name>
<dbReference type="InterPro" id="IPR023214">
    <property type="entry name" value="HAD_sf"/>
</dbReference>
<reference evidence="1 2" key="1">
    <citation type="journal article" date="2008" name="PLoS ONE">
        <title>Genome sequence of a lancefield group C Streptococcus zooepidemicus strain causing epidemic nephritis: new information about an old disease.</title>
        <authorList>
            <person name="Beres S.B."/>
            <person name="Sesso R."/>
            <person name="Pinto S.W.L."/>
            <person name="Hoe N.P."/>
            <person name="Porcella S.F."/>
            <person name="Deleo F.R."/>
            <person name="Musser J.M."/>
        </authorList>
    </citation>
    <scope>NUCLEOTIDE SEQUENCE [LARGE SCALE GENOMIC DNA]</scope>
    <source>
        <strain evidence="1 2">MGCS10565</strain>
    </source>
</reference>
<dbReference type="KEGG" id="sez:Sez_0692"/>
<dbReference type="InterPro" id="IPR036412">
    <property type="entry name" value="HAD-like_sf"/>
</dbReference>
<sequence>MEVGMTAKTEQFVFCVDSDGCAMDTMTYKHQLFFGPLAADYFAVADQVSFLKEWDRINLYSRTRGVNRFVGLVMGLEFAGVSGIDALKKWVQETPSLSNQSLEAELVKQPSDDLQRALDWSNEVNRQIEAYKGEALAFPGALAALKALHQLGRVFVVSSANKEAVQKEWQDQGLMAHIDDLYCQDRGKKESVIAQLIDEGYARERMMMIGDSPGDLAAAEQNQITFFPILVSKEASSWQDLSHAAEAFTTGDLTELDVKSLTEAFWRNLDR</sequence>
<gene>
    <name evidence="1" type="ordered locus">Sez_0692</name>
</gene>
<dbReference type="EMBL" id="CP001129">
    <property type="protein sequence ID" value="ACG62057.1"/>
    <property type="molecule type" value="Genomic_DNA"/>
</dbReference>
<evidence type="ECO:0000313" key="1">
    <source>
        <dbReference type="EMBL" id="ACG62057.1"/>
    </source>
</evidence>
<protein>
    <submittedName>
        <fullName evidence="1">Hydrolase HAD family</fullName>
    </submittedName>
</protein>
<organism evidence="1 2">
    <name type="scientific">Streptococcus equi subsp. zooepidemicus (strain MGCS10565)</name>
    <dbReference type="NCBI Taxonomy" id="552526"/>
    <lineage>
        <taxon>Bacteria</taxon>
        <taxon>Bacillati</taxon>
        <taxon>Bacillota</taxon>
        <taxon>Bacilli</taxon>
        <taxon>Lactobacillales</taxon>
        <taxon>Streptococcaceae</taxon>
        <taxon>Streptococcus</taxon>
    </lineage>
</organism>
<dbReference type="Gene3D" id="3.40.50.1000">
    <property type="entry name" value="HAD superfamily/HAD-like"/>
    <property type="match status" value="1"/>
</dbReference>
<dbReference type="PANTHER" id="PTHR43434">
    <property type="entry name" value="PHOSPHOGLYCOLATE PHOSPHATASE"/>
    <property type="match status" value="1"/>
</dbReference>
<evidence type="ECO:0000313" key="2">
    <source>
        <dbReference type="Proteomes" id="UP000001873"/>
    </source>
</evidence>
<dbReference type="GO" id="GO:0008967">
    <property type="term" value="F:phosphoglycolate phosphatase activity"/>
    <property type="evidence" value="ECO:0007669"/>
    <property type="project" value="TreeGrafter"/>
</dbReference>
<accession>B4U240</accession>
<dbReference type="GO" id="GO:0006281">
    <property type="term" value="P:DNA repair"/>
    <property type="evidence" value="ECO:0007669"/>
    <property type="project" value="TreeGrafter"/>
</dbReference>
<dbReference type="HOGENOM" id="CLU_979635_0_0_9"/>
<keyword evidence="1" id="KW-0378">Hydrolase</keyword>
<dbReference type="Pfam" id="PF00702">
    <property type="entry name" value="Hydrolase"/>
    <property type="match status" value="1"/>
</dbReference>
<dbReference type="CDD" id="cd01427">
    <property type="entry name" value="HAD_like"/>
    <property type="match status" value="1"/>
</dbReference>